<protein>
    <submittedName>
        <fullName evidence="1">Uncharacterized protein</fullName>
    </submittedName>
</protein>
<gene>
    <name evidence="1" type="ORF">VAC51_00023</name>
</gene>
<evidence type="ECO:0000313" key="1">
    <source>
        <dbReference type="EMBL" id="CAI3971348.1"/>
    </source>
</evidence>
<sequence length="98" mass="10745">MSGGETVGTVKPKRDYVKDHARRTLRKAGLTDDQARKAVDNAAKCGGGRVQLSAISRELPKDRSPASQWIQGAFLWDGSPEGFDYWDRLRNSLVAAGK</sequence>
<proteinExistence type="predicted"/>
<organism evidence="1">
    <name type="scientific">Variovorax phage VAC_51</name>
    <dbReference type="NCBI Taxonomy" id="2985242"/>
    <lineage>
        <taxon>Viruses</taxon>
        <taxon>Duplodnaviria</taxon>
        <taxon>Heunggongvirae</taxon>
        <taxon>Uroviricota</taxon>
        <taxon>Caudoviricetes</taxon>
        <taxon>Autographivirales</taxon>
        <taxon>Autoscriptoviridae</taxon>
        <taxon>Trelivelvirus</taxon>
        <taxon>Trelivelvirus VAC51</taxon>
    </lineage>
</organism>
<name>A0A9N6X059_9CAUD</name>
<accession>A0A9N6X059</accession>
<dbReference type="EMBL" id="OX359471">
    <property type="protein sequence ID" value="CAI3971348.1"/>
    <property type="molecule type" value="Genomic_DNA"/>
</dbReference>
<reference evidence="1" key="1">
    <citation type="submission" date="2022-10" db="EMBL/GenBank/DDBJ databases">
        <authorList>
            <person name="Meaden S."/>
        </authorList>
    </citation>
    <scope>NUCLEOTIDE SEQUENCE</scope>
</reference>